<dbReference type="Proteomes" id="UP000053411">
    <property type="component" value="Unassembled WGS sequence"/>
</dbReference>
<dbReference type="EMBL" id="KN848062">
    <property type="protein sequence ID" value="KIY04144.1"/>
    <property type="molecule type" value="Genomic_DNA"/>
</dbReference>
<dbReference type="InterPro" id="IPR002328">
    <property type="entry name" value="ADH_Zn_CS"/>
</dbReference>
<dbReference type="InterPro" id="IPR013149">
    <property type="entry name" value="ADH-like_C"/>
</dbReference>
<comment type="cofactor">
    <cofactor evidence="1 5">
        <name>Zn(2+)</name>
        <dbReference type="ChEBI" id="CHEBI:29105"/>
    </cofactor>
</comment>
<feature type="domain" description="Alcohol dehydrogenase-like C-terminal" evidence="6">
    <location>
        <begin position="194"/>
        <end position="319"/>
    </location>
</feature>
<proteinExistence type="inferred from homology"/>
<protein>
    <recommendedName>
        <fullName evidence="10">Enoyl reductase (ER) domain-containing protein</fullName>
    </recommendedName>
</protein>
<dbReference type="OrthoDB" id="1879366at2759"/>
<gene>
    <name evidence="8" type="ORF">Z520_00836</name>
</gene>
<dbReference type="GO" id="GO:0008270">
    <property type="term" value="F:zinc ion binding"/>
    <property type="evidence" value="ECO:0007669"/>
    <property type="project" value="InterPro"/>
</dbReference>
<dbReference type="RefSeq" id="XP_016638266.1">
    <property type="nucleotide sequence ID" value="XM_016771356.1"/>
</dbReference>
<reference evidence="8 9" key="1">
    <citation type="submission" date="2015-01" db="EMBL/GenBank/DDBJ databases">
        <title>The Genome Sequence of Fonsecaea multimorphosa CBS 102226.</title>
        <authorList>
            <consortium name="The Broad Institute Genomics Platform"/>
            <person name="Cuomo C."/>
            <person name="de Hoog S."/>
            <person name="Gorbushina A."/>
            <person name="Stielow B."/>
            <person name="Teixiera M."/>
            <person name="Abouelleil A."/>
            <person name="Chapman S.B."/>
            <person name="Priest M."/>
            <person name="Young S.K."/>
            <person name="Wortman J."/>
            <person name="Nusbaum C."/>
            <person name="Birren B."/>
        </authorList>
    </citation>
    <scope>NUCLEOTIDE SEQUENCE [LARGE SCALE GENOMIC DNA]</scope>
    <source>
        <strain evidence="8 9">CBS 102226</strain>
    </source>
</reference>
<dbReference type="PANTHER" id="PTHR42683">
    <property type="entry name" value="ALDEHYDE REDUCTASE"/>
    <property type="match status" value="1"/>
</dbReference>
<name>A0A0D2L4Z1_9EURO</name>
<evidence type="ECO:0000256" key="5">
    <source>
        <dbReference type="RuleBase" id="RU361277"/>
    </source>
</evidence>
<dbReference type="InterPro" id="IPR011032">
    <property type="entry name" value="GroES-like_sf"/>
</dbReference>
<evidence type="ECO:0000256" key="3">
    <source>
        <dbReference type="ARBA" id="ARBA00022833"/>
    </source>
</evidence>
<dbReference type="PROSITE" id="PS00059">
    <property type="entry name" value="ADH_ZINC"/>
    <property type="match status" value="1"/>
</dbReference>
<evidence type="ECO:0000256" key="4">
    <source>
        <dbReference type="ARBA" id="ARBA00023002"/>
    </source>
</evidence>
<dbReference type="CDD" id="cd05283">
    <property type="entry name" value="CAD1"/>
    <property type="match status" value="1"/>
</dbReference>
<evidence type="ECO:0000256" key="1">
    <source>
        <dbReference type="ARBA" id="ARBA00001947"/>
    </source>
</evidence>
<dbReference type="Gene3D" id="3.40.50.720">
    <property type="entry name" value="NAD(P)-binding Rossmann-like Domain"/>
    <property type="match status" value="1"/>
</dbReference>
<dbReference type="Gene3D" id="3.90.180.10">
    <property type="entry name" value="Medium-chain alcohol dehydrogenases, catalytic domain"/>
    <property type="match status" value="1"/>
</dbReference>
<accession>A0A0D2L4Z1</accession>
<organism evidence="8 9">
    <name type="scientific">Fonsecaea multimorphosa CBS 102226</name>
    <dbReference type="NCBI Taxonomy" id="1442371"/>
    <lineage>
        <taxon>Eukaryota</taxon>
        <taxon>Fungi</taxon>
        <taxon>Dikarya</taxon>
        <taxon>Ascomycota</taxon>
        <taxon>Pezizomycotina</taxon>
        <taxon>Eurotiomycetes</taxon>
        <taxon>Chaetothyriomycetidae</taxon>
        <taxon>Chaetothyriales</taxon>
        <taxon>Herpotrichiellaceae</taxon>
        <taxon>Fonsecaea</taxon>
    </lineage>
</organism>
<dbReference type="InterPro" id="IPR036291">
    <property type="entry name" value="NAD(P)-bd_dom_sf"/>
</dbReference>
<dbReference type="InterPro" id="IPR013154">
    <property type="entry name" value="ADH-like_N"/>
</dbReference>
<dbReference type="Pfam" id="PF00107">
    <property type="entry name" value="ADH_zinc_N"/>
    <property type="match status" value="1"/>
</dbReference>
<dbReference type="FunFam" id="3.40.50.720:FF:000022">
    <property type="entry name" value="Cinnamyl alcohol dehydrogenase"/>
    <property type="match status" value="1"/>
</dbReference>
<dbReference type="InterPro" id="IPR047109">
    <property type="entry name" value="CAD-like"/>
</dbReference>
<evidence type="ECO:0008006" key="10">
    <source>
        <dbReference type="Google" id="ProtNLM"/>
    </source>
</evidence>
<dbReference type="GeneID" id="27706582"/>
<feature type="domain" description="Alcohol dehydrogenase-like N-terminal" evidence="7">
    <location>
        <begin position="33"/>
        <end position="155"/>
    </location>
</feature>
<keyword evidence="9" id="KW-1185">Reference proteome</keyword>
<keyword evidence="2 5" id="KW-0479">Metal-binding</keyword>
<dbReference type="STRING" id="1442371.A0A0D2L4Z1"/>
<evidence type="ECO:0000256" key="2">
    <source>
        <dbReference type="ARBA" id="ARBA00022723"/>
    </source>
</evidence>
<dbReference type="AlphaFoldDB" id="A0A0D2L4Z1"/>
<dbReference type="VEuPathDB" id="FungiDB:Z520_00836"/>
<dbReference type="Pfam" id="PF08240">
    <property type="entry name" value="ADH_N"/>
    <property type="match status" value="1"/>
</dbReference>
<dbReference type="GO" id="GO:0016616">
    <property type="term" value="F:oxidoreductase activity, acting on the CH-OH group of donors, NAD or NADP as acceptor"/>
    <property type="evidence" value="ECO:0007669"/>
    <property type="project" value="InterPro"/>
</dbReference>
<evidence type="ECO:0000259" key="6">
    <source>
        <dbReference type="Pfam" id="PF00107"/>
    </source>
</evidence>
<keyword evidence="3 5" id="KW-0862">Zinc</keyword>
<dbReference type="SUPFAM" id="SSF51735">
    <property type="entry name" value="NAD(P)-binding Rossmann-fold domains"/>
    <property type="match status" value="1"/>
</dbReference>
<comment type="similarity">
    <text evidence="5">Belongs to the zinc-containing alcohol dehydrogenase family.</text>
</comment>
<evidence type="ECO:0000313" key="9">
    <source>
        <dbReference type="Proteomes" id="UP000053411"/>
    </source>
</evidence>
<keyword evidence="4" id="KW-0560">Oxidoreductase</keyword>
<evidence type="ECO:0000259" key="7">
    <source>
        <dbReference type="Pfam" id="PF08240"/>
    </source>
</evidence>
<evidence type="ECO:0000313" key="8">
    <source>
        <dbReference type="EMBL" id="KIY04144.1"/>
    </source>
</evidence>
<dbReference type="SUPFAM" id="SSF50129">
    <property type="entry name" value="GroES-like"/>
    <property type="match status" value="1"/>
</dbReference>
<sequence length="366" mass="39861">MESNDCFEGFVVSSHEKWQEFSKQPLKAKQFGDRDVDIEIECCGVCGSDVHTITGGWGSVPLPLCVGHEIVGHAVRVGKDVTTVKLGDRVGVGAQIWACLDCPQCKSDNENYCPHMVDTYGSQYPESVDPNKTISQGGFASHIRAHEYFVFKIPDEIPSHMAAPMLCAGLTVWSPLVRASIGPGKTLAVVGLGGLGHFAVMWGTALGAEVSVISHSPSKKADALNLGAKRFIISNDPDWHKPYAFAFDMVLNTANMTQNFNIPEYLSLCKVNGSFHQVGLPNDPLPPFRTQAFMPNGSSIGASHIGSRQECLAMLDFAARRRLLPRVETIPISEEGCKTATTKVKDGSAKYRITLTDFDKAFRMPK</sequence>